<sequence>MALSDTLDQLKDFDVNDLDFERIGSWPLAGRIFIWVVAFALIVGGVYMFKVKDLNMELERNQKKEQELRTTFNRRAHEAANLEAYRAQMAEMNQAFGAMLNQLPKESEVPGLLEDITDRGATAGLEIKSIKLETEQMKEFYVELPISIHVVGTYHQLGAFVSGVAGLPRIVTLHDYTIKKAERGTLDMTIQAKTYRYKPQE</sequence>
<keyword evidence="2" id="KW-0472">Membrane</keyword>
<dbReference type="Proteomes" id="UP001409585">
    <property type="component" value="Unassembled WGS sequence"/>
</dbReference>
<reference evidence="4" key="1">
    <citation type="journal article" date="2019" name="Int. J. Syst. Evol. Microbiol.">
        <title>The Global Catalogue of Microorganisms (GCM) 10K type strain sequencing project: providing services to taxonomists for standard genome sequencing and annotation.</title>
        <authorList>
            <consortium name="The Broad Institute Genomics Platform"/>
            <consortium name="The Broad Institute Genome Sequencing Center for Infectious Disease"/>
            <person name="Wu L."/>
            <person name="Ma J."/>
        </authorList>
    </citation>
    <scope>NUCLEOTIDE SEQUENCE [LARGE SCALE GENOMIC DNA]</scope>
    <source>
        <strain evidence="4">JCM 19134</strain>
    </source>
</reference>
<dbReference type="Pfam" id="PF04350">
    <property type="entry name" value="PilO"/>
    <property type="match status" value="1"/>
</dbReference>
<evidence type="ECO:0000313" key="3">
    <source>
        <dbReference type="EMBL" id="GAA4937498.1"/>
    </source>
</evidence>
<keyword evidence="1" id="KW-0175">Coiled coil</keyword>
<evidence type="ECO:0000256" key="1">
    <source>
        <dbReference type="SAM" id="Coils"/>
    </source>
</evidence>
<dbReference type="Gene3D" id="3.30.70.60">
    <property type="match status" value="1"/>
</dbReference>
<dbReference type="EMBL" id="BAABLX010000009">
    <property type="protein sequence ID" value="GAA4937498.1"/>
    <property type="molecule type" value="Genomic_DNA"/>
</dbReference>
<dbReference type="RefSeq" id="WP_345419222.1">
    <property type="nucleotide sequence ID" value="NZ_AP031496.1"/>
</dbReference>
<keyword evidence="2" id="KW-1133">Transmembrane helix</keyword>
<dbReference type="PIRSF" id="PIRSF016482">
    <property type="entry name" value="PilO"/>
    <property type="match status" value="1"/>
</dbReference>
<evidence type="ECO:0000313" key="4">
    <source>
        <dbReference type="Proteomes" id="UP001409585"/>
    </source>
</evidence>
<name>A0AAV3U0K5_9ALTE</name>
<dbReference type="GO" id="GO:0043683">
    <property type="term" value="P:type IV pilus assembly"/>
    <property type="evidence" value="ECO:0007669"/>
    <property type="project" value="InterPro"/>
</dbReference>
<dbReference type="PANTHER" id="PTHR39555:SF1">
    <property type="entry name" value="TYPE IV PILUS INNER MEMBRANE COMPONENT PILO"/>
    <property type="match status" value="1"/>
</dbReference>
<dbReference type="InterPro" id="IPR007445">
    <property type="entry name" value="PilO"/>
</dbReference>
<dbReference type="AlphaFoldDB" id="A0AAV3U0K5"/>
<organism evidence="3 4">
    <name type="scientific">Halioxenophilus aromaticivorans</name>
    <dbReference type="NCBI Taxonomy" id="1306992"/>
    <lineage>
        <taxon>Bacteria</taxon>
        <taxon>Pseudomonadati</taxon>
        <taxon>Pseudomonadota</taxon>
        <taxon>Gammaproteobacteria</taxon>
        <taxon>Alteromonadales</taxon>
        <taxon>Alteromonadaceae</taxon>
        <taxon>Halioxenophilus</taxon>
    </lineage>
</organism>
<evidence type="ECO:0000256" key="2">
    <source>
        <dbReference type="SAM" id="Phobius"/>
    </source>
</evidence>
<feature type="coiled-coil region" evidence="1">
    <location>
        <begin position="51"/>
        <end position="95"/>
    </location>
</feature>
<dbReference type="GO" id="GO:0043107">
    <property type="term" value="P:type IV pilus-dependent motility"/>
    <property type="evidence" value="ECO:0007669"/>
    <property type="project" value="InterPro"/>
</dbReference>
<proteinExistence type="predicted"/>
<accession>A0AAV3U0K5</accession>
<gene>
    <name evidence="3" type="primary">pilO</name>
    <name evidence="3" type="ORF">GCM10025791_13960</name>
</gene>
<dbReference type="Gene3D" id="1.10.287.540">
    <property type="entry name" value="Helix hairpin bin"/>
    <property type="match status" value="1"/>
</dbReference>
<comment type="caution">
    <text evidence="3">The sequence shown here is derived from an EMBL/GenBank/DDBJ whole genome shotgun (WGS) entry which is preliminary data.</text>
</comment>
<dbReference type="InterPro" id="IPR014717">
    <property type="entry name" value="Transl_elong_EF1B/ribsomal_bS6"/>
</dbReference>
<protein>
    <submittedName>
        <fullName evidence="3">Type 4a pilus biogenesis protein PilO</fullName>
    </submittedName>
</protein>
<keyword evidence="4" id="KW-1185">Reference proteome</keyword>
<feature type="transmembrane region" description="Helical" evidence="2">
    <location>
        <begin position="28"/>
        <end position="49"/>
    </location>
</feature>
<dbReference type="PANTHER" id="PTHR39555">
    <property type="entry name" value="FIMBRIAL ASSEMBLY PROTEIN PILO-LIKE PROTEIN-RELATED"/>
    <property type="match status" value="1"/>
</dbReference>
<keyword evidence="2" id="KW-0812">Transmembrane</keyword>